<evidence type="ECO:0000256" key="2">
    <source>
        <dbReference type="ARBA" id="ARBA00022670"/>
    </source>
</evidence>
<dbReference type="GO" id="GO:0008234">
    <property type="term" value="F:cysteine-type peptidase activity"/>
    <property type="evidence" value="ECO:0007669"/>
    <property type="project" value="InterPro"/>
</dbReference>
<organism evidence="6 7">
    <name type="scientific">Tieghemostelium lacteum</name>
    <name type="common">Slime mold</name>
    <name type="synonym">Dictyostelium lacteum</name>
    <dbReference type="NCBI Taxonomy" id="361077"/>
    <lineage>
        <taxon>Eukaryota</taxon>
        <taxon>Amoebozoa</taxon>
        <taxon>Evosea</taxon>
        <taxon>Eumycetozoa</taxon>
        <taxon>Dictyostelia</taxon>
        <taxon>Dictyosteliales</taxon>
        <taxon>Raperosteliaceae</taxon>
        <taxon>Tieghemostelium</taxon>
    </lineage>
</organism>
<dbReference type="SUPFAM" id="SSF54001">
    <property type="entry name" value="Cysteine proteinases"/>
    <property type="match status" value="1"/>
</dbReference>
<dbReference type="EMBL" id="LODT01000028">
    <property type="protein sequence ID" value="KYQ93144.1"/>
    <property type="molecule type" value="Genomic_DNA"/>
</dbReference>
<evidence type="ECO:0000259" key="5">
    <source>
        <dbReference type="PROSITE" id="PS50600"/>
    </source>
</evidence>
<feature type="coiled-coil region" evidence="4">
    <location>
        <begin position="810"/>
        <end position="883"/>
    </location>
</feature>
<dbReference type="Pfam" id="PF02902">
    <property type="entry name" value="Peptidase_C48"/>
    <property type="match status" value="1"/>
</dbReference>
<comment type="similarity">
    <text evidence="1">Belongs to the peptidase C48 family.</text>
</comment>
<evidence type="ECO:0000313" key="6">
    <source>
        <dbReference type="EMBL" id="KYQ93144.1"/>
    </source>
</evidence>
<dbReference type="InParanoid" id="A0A151ZH04"/>
<keyword evidence="7" id="KW-1185">Reference proteome</keyword>
<dbReference type="GO" id="GO:0006508">
    <property type="term" value="P:proteolysis"/>
    <property type="evidence" value="ECO:0007669"/>
    <property type="project" value="UniProtKB-KW"/>
</dbReference>
<keyword evidence="3" id="KW-0378">Hydrolase</keyword>
<keyword evidence="6" id="KW-0413">Isomerase</keyword>
<dbReference type="Gene3D" id="3.40.395.10">
    <property type="entry name" value="Adenoviral Proteinase, Chain A"/>
    <property type="match status" value="1"/>
</dbReference>
<dbReference type="PROSITE" id="PS50600">
    <property type="entry name" value="ULP_PROTEASE"/>
    <property type="match status" value="1"/>
</dbReference>
<proteinExistence type="inferred from homology"/>
<comment type="caution">
    <text evidence="6">The sequence shown here is derived from an EMBL/GenBank/DDBJ whole genome shotgun (WGS) entry which is preliminary data.</text>
</comment>
<accession>A0A151ZH04</accession>
<dbReference type="InterPro" id="IPR003653">
    <property type="entry name" value="Peptidase_C48_C"/>
</dbReference>
<keyword evidence="4" id="KW-0175">Coiled coil</keyword>
<evidence type="ECO:0000256" key="4">
    <source>
        <dbReference type="SAM" id="Coils"/>
    </source>
</evidence>
<keyword evidence="2" id="KW-0645">Protease</keyword>
<name>A0A151ZH04_TIELA</name>
<dbReference type="AlphaFoldDB" id="A0A151ZH04"/>
<evidence type="ECO:0000256" key="3">
    <source>
        <dbReference type="ARBA" id="ARBA00022801"/>
    </source>
</evidence>
<dbReference type="GO" id="GO:0016853">
    <property type="term" value="F:isomerase activity"/>
    <property type="evidence" value="ECO:0007669"/>
    <property type="project" value="UniProtKB-KW"/>
</dbReference>
<gene>
    <name evidence="6" type="ORF">DLAC_05777</name>
</gene>
<evidence type="ECO:0000313" key="7">
    <source>
        <dbReference type="Proteomes" id="UP000076078"/>
    </source>
</evidence>
<dbReference type="Proteomes" id="UP000076078">
    <property type="component" value="Unassembled WGS sequence"/>
</dbReference>
<sequence>MISRNLFQCLKSTVKQNLQGLSYIRYYSTLSTSSSFENVIQNHEIDNQSQNQPIDELDQLISQSSVPIDNTIPQLPMSKLAPTWLEKKTQYHFQKVINCINYEKDFIKAFDGYCGLHVAHYQPIAVSYQYLFEFCLKKKEDYYTDVAKRLMDYLFANHKSIEAPQLLIYNRLFNKDIYFMLMDKLKNQSDNIKHSVLDGMILGYLKYDLYEMALQVYCDRILEYRLSTSYKLDTLFALYHKSKGGKVNGELFDFWSKNIQKNDKKWDDTKELYQNCNTYKIVHQINQFCGRETKHYRNPILDLDFYEPLENAIQSGNHMDILKILQKEVFPRTSYLTGTTLMRALLVLRKNRDDAQMSAVEYPEYIRVLFKNMDIGTELYNNADVGLQELAKKNIYDLDVRTKNSLVIGLMKSGSFNEAVQMLTHLCDTRQPLFILDTFSVLAIRYYDEMKPKLHKLLSKINENLQHFNFRSSVGFSNLMFKQNFENNKQLYKTNPEAAERIFKGYLASNLKNKHSIPIGLDIAELRYPIPPESNLEQWDQILFDALKKKVADKYFVQALILKLMRLGQHKLVNKYISENPTVFLDLPQTALLAYLKTIIDQPEQIINIFVQLHYTRDNYLREIINIVETANKTEKNQKCTEMLLFIQSQNRIKDEIIDSPPKLSTISKEYLKDNINIGIEITTNDIATEEIDRTPKYITIDGYTTRVTSIGFCIPNPGRRPGRYGIFEEDYEEMDESDFSGSQEHVEDPLPTTGLDISVQESISPEIINNNNNLNILINDNNNIKKSIKRDNNGKDYNNKSHKIILLMSDQEKENIEEEQQKIMKDKLQLKYKKERQLKLKLKKQKERVQKQREELLKEEERKKKLKELENQELEAAVYSEEMLEQATKNVSCSSEWLTSSALSFFCWNFGNVKSRSDYCYINEEFFLDVLADKPKDKVGELAVQRIKANNFSFYAINDNNVHWLGMLVDKSSKTITVYDPSMNRAYIKWAEKLNVYLLKLGAVKSGDFKINLERGFCGQADGFSCGIYLCNIIYCIFNNKLDLLFKNQNQIKKFRGMMSLSFKKLLDNKPSSFNWSG</sequence>
<dbReference type="InterPro" id="IPR038765">
    <property type="entry name" value="Papain-like_cys_pep_sf"/>
</dbReference>
<evidence type="ECO:0000256" key="1">
    <source>
        <dbReference type="ARBA" id="ARBA00005234"/>
    </source>
</evidence>
<reference evidence="6 7" key="1">
    <citation type="submission" date="2015-12" db="EMBL/GenBank/DDBJ databases">
        <title>Dictyostelia acquired genes for synthesis and detection of signals that induce cell-type specialization by lateral gene transfer from prokaryotes.</title>
        <authorList>
            <person name="Gloeckner G."/>
            <person name="Schaap P."/>
        </authorList>
    </citation>
    <scope>NUCLEOTIDE SEQUENCE [LARGE SCALE GENOMIC DNA]</scope>
    <source>
        <strain evidence="6 7">TK</strain>
    </source>
</reference>
<protein>
    <submittedName>
        <fullName evidence="6">Cyclophilin-type peptidylprolyl cis-trans isomerase</fullName>
    </submittedName>
</protein>
<feature type="domain" description="Ubiquitin-like protease family profile" evidence="5">
    <location>
        <begin position="877"/>
        <end position="1038"/>
    </location>
</feature>
<dbReference type="OrthoDB" id="1939479at2759"/>